<protein>
    <submittedName>
        <fullName evidence="1">Uncharacterized protein</fullName>
    </submittedName>
</protein>
<evidence type="ECO:0000313" key="1">
    <source>
        <dbReference type="EMBL" id="GAJ04014.1"/>
    </source>
</evidence>
<accession>X1TFI0</accession>
<organism evidence="1">
    <name type="scientific">marine sediment metagenome</name>
    <dbReference type="NCBI Taxonomy" id="412755"/>
    <lineage>
        <taxon>unclassified sequences</taxon>
        <taxon>metagenomes</taxon>
        <taxon>ecological metagenomes</taxon>
    </lineage>
</organism>
<reference evidence="1" key="1">
    <citation type="journal article" date="2014" name="Front. Microbiol.">
        <title>High frequency of phylogenetically diverse reductive dehalogenase-homologous genes in deep subseafloor sedimentary metagenomes.</title>
        <authorList>
            <person name="Kawai M."/>
            <person name="Futagami T."/>
            <person name="Toyoda A."/>
            <person name="Takaki Y."/>
            <person name="Nishi S."/>
            <person name="Hori S."/>
            <person name="Arai W."/>
            <person name="Tsubouchi T."/>
            <person name="Morono Y."/>
            <person name="Uchiyama I."/>
            <person name="Ito T."/>
            <person name="Fujiyama A."/>
            <person name="Inagaki F."/>
            <person name="Takami H."/>
        </authorList>
    </citation>
    <scope>NUCLEOTIDE SEQUENCE</scope>
    <source>
        <strain evidence="1">Expedition CK06-06</strain>
    </source>
</reference>
<name>X1TFI0_9ZZZZ</name>
<dbReference type="AlphaFoldDB" id="X1TFI0"/>
<sequence>PHAPSIMEDYPDVNWDPNKDIYEIRLGRRL</sequence>
<feature type="non-terminal residue" evidence="1">
    <location>
        <position position="1"/>
    </location>
</feature>
<comment type="caution">
    <text evidence="1">The sequence shown here is derived from an EMBL/GenBank/DDBJ whole genome shotgun (WGS) entry which is preliminary data.</text>
</comment>
<proteinExistence type="predicted"/>
<gene>
    <name evidence="1" type="ORF">S12H4_53662</name>
</gene>
<dbReference type="EMBL" id="BARW01034196">
    <property type="protein sequence ID" value="GAJ04014.1"/>
    <property type="molecule type" value="Genomic_DNA"/>
</dbReference>